<organism evidence="2 3">
    <name type="scientific">Citrullus colocynthis</name>
    <name type="common">colocynth</name>
    <dbReference type="NCBI Taxonomy" id="252529"/>
    <lineage>
        <taxon>Eukaryota</taxon>
        <taxon>Viridiplantae</taxon>
        <taxon>Streptophyta</taxon>
        <taxon>Embryophyta</taxon>
        <taxon>Tracheophyta</taxon>
        <taxon>Spermatophyta</taxon>
        <taxon>Magnoliopsida</taxon>
        <taxon>eudicotyledons</taxon>
        <taxon>Gunneridae</taxon>
        <taxon>Pentapetalae</taxon>
        <taxon>rosids</taxon>
        <taxon>fabids</taxon>
        <taxon>Cucurbitales</taxon>
        <taxon>Cucurbitaceae</taxon>
        <taxon>Benincaseae</taxon>
        <taxon>Citrullus</taxon>
    </lineage>
</organism>
<accession>A0ABP0Z3T4</accession>
<evidence type="ECO:0000313" key="3">
    <source>
        <dbReference type="Proteomes" id="UP001642487"/>
    </source>
</evidence>
<evidence type="ECO:0000313" key="2">
    <source>
        <dbReference type="EMBL" id="CAK9327452.1"/>
    </source>
</evidence>
<dbReference type="Proteomes" id="UP001642487">
    <property type="component" value="Chromosome 8"/>
</dbReference>
<feature type="region of interest" description="Disordered" evidence="1">
    <location>
        <begin position="1"/>
        <end position="29"/>
    </location>
</feature>
<evidence type="ECO:0000256" key="1">
    <source>
        <dbReference type="SAM" id="MobiDB-lite"/>
    </source>
</evidence>
<protein>
    <submittedName>
        <fullName evidence="2">Uncharacterized protein</fullName>
    </submittedName>
</protein>
<dbReference type="EMBL" id="OZ021742">
    <property type="protein sequence ID" value="CAK9327452.1"/>
    <property type="molecule type" value="Genomic_DNA"/>
</dbReference>
<sequence length="125" mass="14389">MTRGQSRLANKTTSDKMQFKPTRDKENNWLGGTTEVEHLNALTTAGQHDPIVNNVGVRNVVRLSFELATRQATRGLMENEKKMKMGEVVRLGFELATRQATRRLMENEKKMRMGEYLPYASQDFR</sequence>
<proteinExistence type="predicted"/>
<feature type="compositionally biased region" description="Basic and acidic residues" evidence="1">
    <location>
        <begin position="13"/>
        <end position="27"/>
    </location>
</feature>
<reference evidence="2 3" key="1">
    <citation type="submission" date="2024-03" db="EMBL/GenBank/DDBJ databases">
        <authorList>
            <person name="Gkanogiannis A."/>
            <person name="Becerra Lopez-Lavalle L."/>
        </authorList>
    </citation>
    <scope>NUCLEOTIDE SEQUENCE [LARGE SCALE GENOMIC DNA]</scope>
</reference>
<keyword evidence="3" id="KW-1185">Reference proteome</keyword>
<name>A0ABP0Z3T4_9ROSI</name>
<feature type="compositionally biased region" description="Polar residues" evidence="1">
    <location>
        <begin position="1"/>
        <end position="12"/>
    </location>
</feature>
<gene>
    <name evidence="2" type="ORF">CITCOLO1_LOCUS19832</name>
</gene>